<proteinExistence type="predicted"/>
<dbReference type="Gene3D" id="3.10.180.10">
    <property type="entry name" value="2,3-Dihydroxybiphenyl 1,2-Dioxygenase, domain 1"/>
    <property type="match status" value="1"/>
</dbReference>
<gene>
    <name evidence="2" type="ORF">LUZ61_010302</name>
</gene>
<comment type="caution">
    <text evidence="2">The sequence shown here is derived from an EMBL/GenBank/DDBJ whole genome shotgun (WGS) entry which is preliminary data.</text>
</comment>
<dbReference type="PROSITE" id="PS51819">
    <property type="entry name" value="VOC"/>
    <property type="match status" value="1"/>
</dbReference>
<dbReference type="InterPro" id="IPR029068">
    <property type="entry name" value="Glyas_Bleomycin-R_OHBP_Dase"/>
</dbReference>
<dbReference type="CDD" id="cd07245">
    <property type="entry name" value="VOC_like"/>
    <property type="match status" value="1"/>
</dbReference>
<sequence length="160" mass="17957">MGLDENEIATHSLPLSSLNHVSFLCMSVENSVKFYQEVLGFELIKRPASLNFEGAWLHKYGISIHLLQKDTGDSNAPNKQSVIIPKSNHISFQCENIDMVKERLGKIGKEYVCAQVKDGVILVDQIFMHDPDGNTIEICNCQNFPVLPLSPMHHLNHDSV</sequence>
<name>A0AAD5ZYY0_9POAL</name>
<evidence type="ECO:0000313" key="2">
    <source>
        <dbReference type="EMBL" id="KAJ3706597.1"/>
    </source>
</evidence>
<evidence type="ECO:0000313" key="3">
    <source>
        <dbReference type="Proteomes" id="UP001210211"/>
    </source>
</evidence>
<dbReference type="InterPro" id="IPR037523">
    <property type="entry name" value="VOC_core"/>
</dbReference>
<feature type="domain" description="VOC" evidence="1">
    <location>
        <begin position="17"/>
        <end position="141"/>
    </location>
</feature>
<protein>
    <recommendedName>
        <fullName evidence="1">VOC domain-containing protein</fullName>
    </recommendedName>
</protein>
<dbReference type="Proteomes" id="UP001210211">
    <property type="component" value="Unassembled WGS sequence"/>
</dbReference>
<accession>A0AAD5ZYY0</accession>
<keyword evidence="3" id="KW-1185">Reference proteome</keyword>
<dbReference type="AlphaFoldDB" id="A0AAD5ZYY0"/>
<dbReference type="PANTHER" id="PTHR46142:SF4">
    <property type="entry name" value="OS04G0538900 PROTEIN"/>
    <property type="match status" value="1"/>
</dbReference>
<dbReference type="SUPFAM" id="SSF54593">
    <property type="entry name" value="Glyoxalase/Bleomycin resistance protein/Dihydroxybiphenyl dioxygenase"/>
    <property type="match status" value="1"/>
</dbReference>
<dbReference type="PANTHER" id="PTHR46142">
    <property type="match status" value="1"/>
</dbReference>
<dbReference type="InterPro" id="IPR004360">
    <property type="entry name" value="Glyas_Fos-R_dOase_dom"/>
</dbReference>
<organism evidence="2 3">
    <name type="scientific">Rhynchospora tenuis</name>
    <dbReference type="NCBI Taxonomy" id="198213"/>
    <lineage>
        <taxon>Eukaryota</taxon>
        <taxon>Viridiplantae</taxon>
        <taxon>Streptophyta</taxon>
        <taxon>Embryophyta</taxon>
        <taxon>Tracheophyta</taxon>
        <taxon>Spermatophyta</taxon>
        <taxon>Magnoliopsida</taxon>
        <taxon>Liliopsida</taxon>
        <taxon>Poales</taxon>
        <taxon>Cyperaceae</taxon>
        <taxon>Cyperoideae</taxon>
        <taxon>Rhynchosporeae</taxon>
        <taxon>Rhynchospora</taxon>
    </lineage>
</organism>
<evidence type="ECO:0000259" key="1">
    <source>
        <dbReference type="PROSITE" id="PS51819"/>
    </source>
</evidence>
<reference evidence="2 3" key="1">
    <citation type="journal article" date="2022" name="Cell">
        <title>Repeat-based holocentromeres influence genome architecture and karyotype evolution.</title>
        <authorList>
            <person name="Hofstatter P.G."/>
            <person name="Thangavel G."/>
            <person name="Lux T."/>
            <person name="Neumann P."/>
            <person name="Vondrak T."/>
            <person name="Novak P."/>
            <person name="Zhang M."/>
            <person name="Costa L."/>
            <person name="Castellani M."/>
            <person name="Scott A."/>
            <person name="Toegelov H."/>
            <person name="Fuchs J."/>
            <person name="Mata-Sucre Y."/>
            <person name="Dias Y."/>
            <person name="Vanzela A.L.L."/>
            <person name="Huettel B."/>
            <person name="Almeida C.C.S."/>
            <person name="Simkova H."/>
            <person name="Souza G."/>
            <person name="Pedrosa-Harand A."/>
            <person name="Macas J."/>
            <person name="Mayer K.F.X."/>
            <person name="Houben A."/>
            <person name="Marques A."/>
        </authorList>
    </citation>
    <scope>NUCLEOTIDE SEQUENCE [LARGE SCALE GENOMIC DNA]</scope>
    <source>
        <strain evidence="2">RhyTen1mFocal</strain>
    </source>
</reference>
<dbReference type="Pfam" id="PF00903">
    <property type="entry name" value="Glyoxalase"/>
    <property type="match status" value="1"/>
</dbReference>
<dbReference type="EMBL" id="JAMRDG010000001">
    <property type="protein sequence ID" value="KAJ3706597.1"/>
    <property type="molecule type" value="Genomic_DNA"/>
</dbReference>